<comment type="caution">
    <text evidence="1">The sequence shown here is derived from an EMBL/GenBank/DDBJ whole genome shotgun (WGS) entry which is preliminary data.</text>
</comment>
<proteinExistence type="predicted"/>
<reference evidence="1 2" key="1">
    <citation type="journal article" date="2019" name="Sci. Rep.">
        <title>Orb-weaving spider Araneus ventricosus genome elucidates the spidroin gene catalogue.</title>
        <authorList>
            <person name="Kono N."/>
            <person name="Nakamura H."/>
            <person name="Ohtoshi R."/>
            <person name="Moran D.A.P."/>
            <person name="Shinohara A."/>
            <person name="Yoshida Y."/>
            <person name="Fujiwara M."/>
            <person name="Mori M."/>
            <person name="Tomita M."/>
            <person name="Arakawa K."/>
        </authorList>
    </citation>
    <scope>NUCLEOTIDE SEQUENCE [LARGE SCALE GENOMIC DNA]</scope>
</reference>
<dbReference type="Proteomes" id="UP000499080">
    <property type="component" value="Unassembled WGS sequence"/>
</dbReference>
<evidence type="ECO:0000313" key="1">
    <source>
        <dbReference type="EMBL" id="GBM47911.1"/>
    </source>
</evidence>
<keyword evidence="2" id="KW-1185">Reference proteome</keyword>
<name>A0A4Y2G3G1_ARAVE</name>
<protein>
    <submittedName>
        <fullName evidence="1">Uncharacterized protein</fullName>
    </submittedName>
</protein>
<sequence>MFNVINMENSTDPLPDSTEDTPLASLLHVKSYIVAKCPPARVVRKFGDGVSAQCSSLSFGRGSKCRGPSQYSPRVASEQNVKITKLNLTLIDLRVTGIVTSQRPRVA</sequence>
<accession>A0A4Y2G3G1</accession>
<dbReference type="EMBL" id="BGPR01001197">
    <property type="protein sequence ID" value="GBM47911.1"/>
    <property type="molecule type" value="Genomic_DNA"/>
</dbReference>
<organism evidence="1 2">
    <name type="scientific">Araneus ventricosus</name>
    <name type="common">Orbweaver spider</name>
    <name type="synonym">Epeira ventricosa</name>
    <dbReference type="NCBI Taxonomy" id="182803"/>
    <lineage>
        <taxon>Eukaryota</taxon>
        <taxon>Metazoa</taxon>
        <taxon>Ecdysozoa</taxon>
        <taxon>Arthropoda</taxon>
        <taxon>Chelicerata</taxon>
        <taxon>Arachnida</taxon>
        <taxon>Araneae</taxon>
        <taxon>Araneomorphae</taxon>
        <taxon>Entelegynae</taxon>
        <taxon>Araneoidea</taxon>
        <taxon>Araneidae</taxon>
        <taxon>Araneus</taxon>
    </lineage>
</organism>
<gene>
    <name evidence="1" type="ORF">AVEN_59276_1</name>
</gene>
<dbReference type="AlphaFoldDB" id="A0A4Y2G3G1"/>
<evidence type="ECO:0000313" key="2">
    <source>
        <dbReference type="Proteomes" id="UP000499080"/>
    </source>
</evidence>